<dbReference type="Pfam" id="PF00512">
    <property type="entry name" value="HisKA"/>
    <property type="match status" value="1"/>
</dbReference>
<dbReference type="AlphaFoldDB" id="B4D4F3"/>
<feature type="domain" description="PAC" evidence="13">
    <location>
        <begin position="335"/>
        <end position="386"/>
    </location>
</feature>
<evidence type="ECO:0000256" key="6">
    <source>
        <dbReference type="ARBA" id="ARBA00022777"/>
    </source>
</evidence>
<dbReference type="Pfam" id="PF02518">
    <property type="entry name" value="HATPase_c"/>
    <property type="match status" value="1"/>
</dbReference>
<feature type="domain" description="PAC" evidence="13">
    <location>
        <begin position="208"/>
        <end position="260"/>
    </location>
</feature>
<evidence type="ECO:0000259" key="11">
    <source>
        <dbReference type="PROSITE" id="PS50110"/>
    </source>
</evidence>
<accession>B4D4F3</accession>
<comment type="catalytic activity">
    <reaction evidence="1">
        <text>ATP + protein L-histidine = ADP + protein N-phospho-L-histidine.</text>
        <dbReference type="EC" id="2.7.13.3"/>
    </reaction>
</comment>
<evidence type="ECO:0000256" key="1">
    <source>
        <dbReference type="ARBA" id="ARBA00000085"/>
    </source>
</evidence>
<sequence>MPDAPIRILLVEDSPTDALLIEHELKNGGFDVAITCVESESDIRAELLREHDLVMADYSLPGFTAMDVLDWFRQSGADAPFVLVSGTIDTETAVNSMRRGAADYILKRNLAALPGAVHRALERQKLRREKRIAEEKVGFLASMLNLAQDAIIVCDFDRYQIQYWNKGAEKLYGWTAADVMGQDIHEFILPDKMEACEMLKALVRHGEWNVEAYRVRRDGEQIAVSERATLARDPDGNPSAILFIHHDITARKRAEEQIRYQEALIRETGEIARIGSWEFNFLTRKIYWTSEVARIFELPTDTPPDVGLGFRLFSREHLRRIRDAAKAAMGSAIPFDLEAEIITANDRQKWVRMVGHPVIENQSIARVRGILQDITARKENEKQLHDQARLLDFTTDAIIVSDFTTSEILYWNQGAERMHGWTAAAAMGRPACELLSLSKDAVEEILREVSLHGEWSGELRERTKDGREIIVSSRATLIRDDAGLPKSILSLHSDVTEQKVLESQFLRAQRIESVGTLASGVAHDLNNILSPIILATPLLVEEMSDEARRSIVQTVQTSARRGVEIVRQLLTFARGVRVERMPVNCENLIAEIVSIAEETFPKSIAITVKAKPGLWTALGDATQLQQVLLNLAINARDAMPSGGSLNILARNFLVDDSFASMTPGAKTGAYLLLQVSDTGTGISKAIIDKIFDPFFSTKEVGKGTGLGLSTVVGIVKSHGGFVNVESEPGRGTTFKVFIPASGAESASLHDPEEDLPPPGGRGETILLVDDEPNIRGVAELILQQAGYQVVLAADGTQAIARYAERRSEIKLVITDAVMPFLDGIALTRALRILDPDIKVIGTSGNSDDQRSAEMKGLGLAAFLTKPYDKHTLLMTLHQALHHPPS</sequence>
<evidence type="ECO:0000259" key="10">
    <source>
        <dbReference type="PROSITE" id="PS50109"/>
    </source>
</evidence>
<name>B4D4F3_9BACT</name>
<dbReference type="RefSeq" id="WP_006981116.1">
    <property type="nucleotide sequence ID" value="NZ_ABVL01000011.1"/>
</dbReference>
<feature type="domain" description="PAS" evidence="12">
    <location>
        <begin position="383"/>
        <end position="429"/>
    </location>
</feature>
<dbReference type="InterPro" id="IPR036097">
    <property type="entry name" value="HisK_dim/P_sf"/>
</dbReference>
<dbReference type="PROSITE" id="PS50112">
    <property type="entry name" value="PAS"/>
    <property type="match status" value="2"/>
</dbReference>
<evidence type="ECO:0000313" key="15">
    <source>
        <dbReference type="Proteomes" id="UP000005824"/>
    </source>
</evidence>
<dbReference type="PANTHER" id="PTHR43065:SF46">
    <property type="entry name" value="C4-DICARBOXYLATE TRANSPORT SENSOR PROTEIN DCTB"/>
    <property type="match status" value="1"/>
</dbReference>
<dbReference type="Gene3D" id="3.30.565.10">
    <property type="entry name" value="Histidine kinase-like ATPase, C-terminal domain"/>
    <property type="match status" value="1"/>
</dbReference>
<comment type="caution">
    <text evidence="14">The sequence shown here is derived from an EMBL/GenBank/DDBJ whole genome shotgun (WGS) entry which is preliminary data.</text>
</comment>
<keyword evidence="5" id="KW-0547">Nucleotide-binding</keyword>
<evidence type="ECO:0000256" key="9">
    <source>
        <dbReference type="PROSITE-ProRule" id="PRU00169"/>
    </source>
</evidence>
<keyword evidence="8" id="KW-0902">Two-component regulatory system</keyword>
<dbReference type="InterPro" id="IPR003661">
    <property type="entry name" value="HisK_dim/P_dom"/>
</dbReference>
<dbReference type="InterPro" id="IPR036890">
    <property type="entry name" value="HATPase_C_sf"/>
</dbReference>
<keyword evidence="3 9" id="KW-0597">Phosphoprotein</keyword>
<dbReference type="InterPro" id="IPR001789">
    <property type="entry name" value="Sig_transdc_resp-reg_receiver"/>
</dbReference>
<dbReference type="GO" id="GO:0006355">
    <property type="term" value="P:regulation of DNA-templated transcription"/>
    <property type="evidence" value="ECO:0007669"/>
    <property type="project" value="InterPro"/>
</dbReference>
<dbReference type="Gene3D" id="3.40.50.2300">
    <property type="match status" value="2"/>
</dbReference>
<keyword evidence="4" id="KW-0808">Transferase</keyword>
<dbReference type="CDD" id="cd00156">
    <property type="entry name" value="REC"/>
    <property type="match status" value="2"/>
</dbReference>
<feature type="modified residue" description="4-aspartylphosphate" evidence="9">
    <location>
        <position position="57"/>
    </location>
</feature>
<proteinExistence type="predicted"/>
<dbReference type="SMART" id="SM00448">
    <property type="entry name" value="REC"/>
    <property type="match status" value="2"/>
</dbReference>
<keyword evidence="7" id="KW-0067">ATP-binding</keyword>
<dbReference type="InterPro" id="IPR013767">
    <property type="entry name" value="PAS_fold"/>
</dbReference>
<dbReference type="InterPro" id="IPR035965">
    <property type="entry name" value="PAS-like_dom_sf"/>
</dbReference>
<dbReference type="Pfam" id="PF00989">
    <property type="entry name" value="PAS"/>
    <property type="match status" value="2"/>
</dbReference>
<dbReference type="Pfam" id="PF13426">
    <property type="entry name" value="PAS_9"/>
    <property type="match status" value="1"/>
</dbReference>
<feature type="domain" description="Response regulatory" evidence="11">
    <location>
        <begin position="7"/>
        <end position="122"/>
    </location>
</feature>
<evidence type="ECO:0000259" key="12">
    <source>
        <dbReference type="PROSITE" id="PS50112"/>
    </source>
</evidence>
<dbReference type="eggNOG" id="COG4191">
    <property type="taxonomic scope" value="Bacteria"/>
</dbReference>
<dbReference type="InterPro" id="IPR001610">
    <property type="entry name" value="PAC"/>
</dbReference>
<gene>
    <name evidence="14" type="ORF">CfE428DRAFT_3791</name>
</gene>
<feature type="modified residue" description="4-aspartylphosphate" evidence="9">
    <location>
        <position position="815"/>
    </location>
</feature>
<evidence type="ECO:0000259" key="13">
    <source>
        <dbReference type="PROSITE" id="PS50113"/>
    </source>
</evidence>
<dbReference type="SMART" id="SM00091">
    <property type="entry name" value="PAS"/>
    <property type="match status" value="2"/>
</dbReference>
<dbReference type="SMART" id="SM00387">
    <property type="entry name" value="HATPase_c"/>
    <property type="match status" value="1"/>
</dbReference>
<dbReference type="InParanoid" id="B4D4F3"/>
<evidence type="ECO:0000256" key="7">
    <source>
        <dbReference type="ARBA" id="ARBA00022840"/>
    </source>
</evidence>
<protein>
    <recommendedName>
        <fullName evidence="2">histidine kinase</fullName>
        <ecNumber evidence="2">2.7.13.3</ecNumber>
    </recommendedName>
</protein>
<evidence type="ECO:0000313" key="14">
    <source>
        <dbReference type="EMBL" id="EDY18754.1"/>
    </source>
</evidence>
<evidence type="ECO:0000256" key="4">
    <source>
        <dbReference type="ARBA" id="ARBA00022679"/>
    </source>
</evidence>
<dbReference type="PROSITE" id="PS50109">
    <property type="entry name" value="HIS_KIN"/>
    <property type="match status" value="1"/>
</dbReference>
<dbReference type="SMART" id="SM00086">
    <property type="entry name" value="PAC"/>
    <property type="match status" value="3"/>
</dbReference>
<dbReference type="STRING" id="497964.CfE428DRAFT_3791"/>
<feature type="domain" description="PAS" evidence="12">
    <location>
        <begin position="136"/>
        <end position="194"/>
    </location>
</feature>
<dbReference type="PROSITE" id="PS50110">
    <property type="entry name" value="RESPONSE_REGULATORY"/>
    <property type="match status" value="2"/>
</dbReference>
<dbReference type="Gene3D" id="1.10.287.130">
    <property type="match status" value="1"/>
</dbReference>
<dbReference type="SUPFAM" id="SSF55874">
    <property type="entry name" value="ATPase domain of HSP90 chaperone/DNA topoisomerase II/histidine kinase"/>
    <property type="match status" value="1"/>
</dbReference>
<dbReference type="PRINTS" id="PR00344">
    <property type="entry name" value="BCTRLSENSOR"/>
</dbReference>
<feature type="domain" description="PAC" evidence="13">
    <location>
        <begin position="455"/>
        <end position="507"/>
    </location>
</feature>
<dbReference type="InterPro" id="IPR000014">
    <property type="entry name" value="PAS"/>
</dbReference>
<evidence type="ECO:0000256" key="5">
    <source>
        <dbReference type="ARBA" id="ARBA00022741"/>
    </source>
</evidence>
<dbReference type="CDD" id="cd00082">
    <property type="entry name" value="HisKA"/>
    <property type="match status" value="1"/>
</dbReference>
<feature type="domain" description="Histidine kinase" evidence="10">
    <location>
        <begin position="520"/>
        <end position="742"/>
    </location>
</feature>
<dbReference type="InterPro" id="IPR003594">
    <property type="entry name" value="HATPase_dom"/>
</dbReference>
<dbReference type="InterPro" id="IPR000700">
    <property type="entry name" value="PAS-assoc_C"/>
</dbReference>
<dbReference type="InterPro" id="IPR004358">
    <property type="entry name" value="Sig_transdc_His_kin-like_C"/>
</dbReference>
<dbReference type="Gene3D" id="3.30.450.20">
    <property type="entry name" value="PAS domain"/>
    <property type="match status" value="3"/>
</dbReference>
<dbReference type="SUPFAM" id="SSF52172">
    <property type="entry name" value="CheY-like"/>
    <property type="match status" value="2"/>
</dbReference>
<dbReference type="Proteomes" id="UP000005824">
    <property type="component" value="Unassembled WGS sequence"/>
</dbReference>
<evidence type="ECO:0000256" key="2">
    <source>
        <dbReference type="ARBA" id="ARBA00012438"/>
    </source>
</evidence>
<dbReference type="PANTHER" id="PTHR43065">
    <property type="entry name" value="SENSOR HISTIDINE KINASE"/>
    <property type="match status" value="1"/>
</dbReference>
<keyword evidence="15" id="KW-1185">Reference proteome</keyword>
<keyword evidence="6 14" id="KW-0418">Kinase</keyword>
<evidence type="ECO:0000256" key="3">
    <source>
        <dbReference type="ARBA" id="ARBA00022553"/>
    </source>
</evidence>
<dbReference type="EC" id="2.7.13.3" evidence="2"/>
<dbReference type="SMART" id="SM00388">
    <property type="entry name" value="HisKA"/>
    <property type="match status" value="1"/>
</dbReference>
<dbReference type="InterPro" id="IPR005467">
    <property type="entry name" value="His_kinase_dom"/>
</dbReference>
<dbReference type="InterPro" id="IPR011006">
    <property type="entry name" value="CheY-like_superfamily"/>
</dbReference>
<feature type="domain" description="Response regulatory" evidence="11">
    <location>
        <begin position="764"/>
        <end position="880"/>
    </location>
</feature>
<dbReference type="GO" id="GO:0005524">
    <property type="term" value="F:ATP binding"/>
    <property type="evidence" value="ECO:0007669"/>
    <property type="project" value="UniProtKB-KW"/>
</dbReference>
<dbReference type="Pfam" id="PF00072">
    <property type="entry name" value="Response_reg"/>
    <property type="match status" value="2"/>
</dbReference>
<dbReference type="NCBIfam" id="TIGR00229">
    <property type="entry name" value="sensory_box"/>
    <property type="match status" value="2"/>
</dbReference>
<dbReference type="GO" id="GO:0000155">
    <property type="term" value="F:phosphorelay sensor kinase activity"/>
    <property type="evidence" value="ECO:0007669"/>
    <property type="project" value="InterPro"/>
</dbReference>
<evidence type="ECO:0000256" key="8">
    <source>
        <dbReference type="ARBA" id="ARBA00023012"/>
    </source>
</evidence>
<reference evidence="14 15" key="1">
    <citation type="journal article" date="2011" name="J. Bacteriol.">
        <title>Genome sequence of Chthoniobacter flavus Ellin428, an aerobic heterotrophic soil bacterium.</title>
        <authorList>
            <person name="Kant R."/>
            <person name="van Passel M.W."/>
            <person name="Palva A."/>
            <person name="Lucas S."/>
            <person name="Lapidus A."/>
            <person name="Glavina Del Rio T."/>
            <person name="Dalin E."/>
            <person name="Tice H."/>
            <person name="Bruce D."/>
            <person name="Goodwin L."/>
            <person name="Pitluck S."/>
            <person name="Larimer F.W."/>
            <person name="Land M.L."/>
            <person name="Hauser L."/>
            <person name="Sangwan P."/>
            <person name="de Vos W.M."/>
            <person name="Janssen P.H."/>
            <person name="Smidt H."/>
        </authorList>
    </citation>
    <scope>NUCLEOTIDE SEQUENCE [LARGE SCALE GENOMIC DNA]</scope>
    <source>
        <strain evidence="14 15">Ellin428</strain>
    </source>
</reference>
<dbReference type="SUPFAM" id="SSF55785">
    <property type="entry name" value="PYP-like sensor domain (PAS domain)"/>
    <property type="match status" value="3"/>
</dbReference>
<dbReference type="CDD" id="cd00130">
    <property type="entry name" value="PAS"/>
    <property type="match status" value="2"/>
</dbReference>
<dbReference type="EMBL" id="ABVL01000011">
    <property type="protein sequence ID" value="EDY18754.1"/>
    <property type="molecule type" value="Genomic_DNA"/>
</dbReference>
<organism evidence="14 15">
    <name type="scientific">Chthoniobacter flavus Ellin428</name>
    <dbReference type="NCBI Taxonomy" id="497964"/>
    <lineage>
        <taxon>Bacteria</taxon>
        <taxon>Pseudomonadati</taxon>
        <taxon>Verrucomicrobiota</taxon>
        <taxon>Spartobacteria</taxon>
        <taxon>Chthoniobacterales</taxon>
        <taxon>Chthoniobacteraceae</taxon>
        <taxon>Chthoniobacter</taxon>
    </lineage>
</organism>
<dbReference type="SUPFAM" id="SSF47384">
    <property type="entry name" value="Homodimeric domain of signal transducing histidine kinase"/>
    <property type="match status" value="1"/>
</dbReference>
<dbReference type="PROSITE" id="PS50113">
    <property type="entry name" value="PAC"/>
    <property type="match status" value="3"/>
</dbReference>